<reference evidence="1" key="1">
    <citation type="journal article" date="2023" name="Genome Biol. Evol.">
        <title>Long-read-based Genome Assembly of Drosophila gunungcola Reveals Fewer Chemosensory Genes in Flower-breeding Species.</title>
        <authorList>
            <person name="Negi A."/>
            <person name="Liao B.Y."/>
            <person name="Yeh S.D."/>
        </authorList>
    </citation>
    <scope>NUCLEOTIDE SEQUENCE</scope>
    <source>
        <strain evidence="1">Sukarami</strain>
    </source>
</reference>
<dbReference type="AlphaFoldDB" id="A0A9P9YGC2"/>
<feature type="non-terminal residue" evidence="1">
    <location>
        <position position="83"/>
    </location>
</feature>
<protein>
    <submittedName>
        <fullName evidence="1">Uncharacterized protein</fullName>
    </submittedName>
</protein>
<proteinExistence type="predicted"/>
<keyword evidence="2" id="KW-1185">Reference proteome</keyword>
<accession>A0A9P9YGC2</accession>
<evidence type="ECO:0000313" key="1">
    <source>
        <dbReference type="EMBL" id="KAI8036283.1"/>
    </source>
</evidence>
<gene>
    <name evidence="1" type="ORF">M5D96_010876</name>
</gene>
<dbReference type="EMBL" id="JAMKOV010000021">
    <property type="protein sequence ID" value="KAI8036283.1"/>
    <property type="molecule type" value="Genomic_DNA"/>
</dbReference>
<name>A0A9P9YGC2_9MUSC</name>
<sequence>PLLNSWICRQLTTKKQKTLSPRISWSRGGILEAPQDIEPVPLIQKGQTCEAARMNYLCTPPVGPSALCGWIESWRLLKCENRN</sequence>
<evidence type="ECO:0000313" key="2">
    <source>
        <dbReference type="Proteomes" id="UP001059596"/>
    </source>
</evidence>
<organism evidence="1 2">
    <name type="scientific">Drosophila gunungcola</name>
    <name type="common">fruit fly</name>
    <dbReference type="NCBI Taxonomy" id="103775"/>
    <lineage>
        <taxon>Eukaryota</taxon>
        <taxon>Metazoa</taxon>
        <taxon>Ecdysozoa</taxon>
        <taxon>Arthropoda</taxon>
        <taxon>Hexapoda</taxon>
        <taxon>Insecta</taxon>
        <taxon>Pterygota</taxon>
        <taxon>Neoptera</taxon>
        <taxon>Endopterygota</taxon>
        <taxon>Diptera</taxon>
        <taxon>Brachycera</taxon>
        <taxon>Muscomorpha</taxon>
        <taxon>Ephydroidea</taxon>
        <taxon>Drosophilidae</taxon>
        <taxon>Drosophila</taxon>
        <taxon>Sophophora</taxon>
    </lineage>
</organism>
<dbReference type="Proteomes" id="UP001059596">
    <property type="component" value="Unassembled WGS sequence"/>
</dbReference>
<comment type="caution">
    <text evidence="1">The sequence shown here is derived from an EMBL/GenBank/DDBJ whole genome shotgun (WGS) entry which is preliminary data.</text>
</comment>